<evidence type="ECO:0000313" key="2">
    <source>
        <dbReference type="Proteomes" id="UP000256601"/>
    </source>
</evidence>
<dbReference type="EMBL" id="KZ858975">
    <property type="protein sequence ID" value="RDW26670.1"/>
    <property type="molecule type" value="Genomic_DNA"/>
</dbReference>
<evidence type="ECO:0000313" key="1">
    <source>
        <dbReference type="EMBL" id="RDW26670.1"/>
    </source>
</evidence>
<sequence length="82" mass="9526">MLGLGLTYRYKQPYHSLAQFIVAQVIKGLGTLQFPVLVMIQSVLFHRQVCHCHFRFFDFGWNSCWRRYFGITLPTAVSQEAG</sequence>
<proteinExistence type="predicted"/>
<dbReference type="Proteomes" id="UP000256601">
    <property type="component" value="Unassembled WGS sequence"/>
</dbReference>
<organism evidence="1 2">
    <name type="scientific">Yarrowia lipolytica</name>
    <name type="common">Candida lipolytica</name>
    <dbReference type="NCBI Taxonomy" id="4952"/>
    <lineage>
        <taxon>Eukaryota</taxon>
        <taxon>Fungi</taxon>
        <taxon>Dikarya</taxon>
        <taxon>Ascomycota</taxon>
        <taxon>Saccharomycotina</taxon>
        <taxon>Dipodascomycetes</taxon>
        <taxon>Dipodascales</taxon>
        <taxon>Dipodascales incertae sedis</taxon>
        <taxon>Yarrowia</taxon>
    </lineage>
</organism>
<reference evidence="1 2" key="1">
    <citation type="submission" date="2018-07" db="EMBL/GenBank/DDBJ databases">
        <title>Draft Genome Assemblies for Five Robust Yarrowia lipolytica Strains Exhibiting High Lipid Production and Pentose Sugar Utilization and Sugar Alcohol Secretion from Undetoxified Lignocellulosic Biomass Hydrolysates.</title>
        <authorList>
            <consortium name="DOE Joint Genome Institute"/>
            <person name="Walker C."/>
            <person name="Ryu S."/>
            <person name="Na H."/>
            <person name="Zane M."/>
            <person name="LaButti K."/>
            <person name="Lipzen A."/>
            <person name="Haridas S."/>
            <person name="Barry K."/>
            <person name="Grigoriev I.V."/>
            <person name="Quarterman J."/>
            <person name="Slininger P."/>
            <person name="Dien B."/>
            <person name="Trinh C.T."/>
        </authorList>
    </citation>
    <scope>NUCLEOTIDE SEQUENCE [LARGE SCALE GENOMIC DNA]</scope>
    <source>
        <strain evidence="1 2">YB392</strain>
    </source>
</reference>
<dbReference type="AlphaFoldDB" id="A0A371C9D6"/>
<gene>
    <name evidence="1" type="ORF">B0I71DRAFT_130454</name>
</gene>
<accession>A0A371C9D6</accession>
<name>A0A371C9D6_YARLL</name>
<protein>
    <submittedName>
        <fullName evidence="1">Uncharacterized protein</fullName>
    </submittedName>
</protein>